<dbReference type="Pfam" id="PF03963">
    <property type="entry name" value="FlgD"/>
    <property type="match status" value="1"/>
</dbReference>
<evidence type="ECO:0000256" key="1">
    <source>
        <dbReference type="ARBA" id="ARBA00010577"/>
    </source>
</evidence>
<organism evidence="6 7">
    <name type="scientific">Novosphingobium anseongense</name>
    <dbReference type="NCBI Taxonomy" id="3133436"/>
    <lineage>
        <taxon>Bacteria</taxon>
        <taxon>Pseudomonadati</taxon>
        <taxon>Pseudomonadota</taxon>
        <taxon>Alphaproteobacteria</taxon>
        <taxon>Sphingomonadales</taxon>
        <taxon>Sphingomonadaceae</taxon>
        <taxon>Novosphingobium</taxon>
    </lineage>
</organism>
<comment type="caution">
    <text evidence="6">The sequence shown here is derived from an EMBL/GenBank/DDBJ whole genome shotgun (WGS) entry which is preliminary data.</text>
</comment>
<evidence type="ECO:0000256" key="3">
    <source>
        <dbReference type="ARBA" id="ARBA00022795"/>
    </source>
</evidence>
<proteinExistence type="inferred from homology"/>
<evidence type="ECO:0000256" key="4">
    <source>
        <dbReference type="ARBA" id="ARBA00024746"/>
    </source>
</evidence>
<keyword evidence="7" id="KW-1185">Reference proteome</keyword>
<sequence>MTSIFSGVNATSSVTTTDSKVGKGMGSMDGTDFLKLLTTQLQHQDPTDPMDNSQMLAQMAQFTSLSNGTEQTSTLKAIADKLDAVIKNTGTPTTGVTA</sequence>
<evidence type="ECO:0000256" key="2">
    <source>
        <dbReference type="ARBA" id="ARBA00016013"/>
    </source>
</evidence>
<dbReference type="RefSeq" id="WP_339587452.1">
    <property type="nucleotide sequence ID" value="NZ_JBBHJZ010000002.1"/>
</dbReference>
<feature type="compositionally biased region" description="Polar residues" evidence="5">
    <location>
        <begin position="1"/>
        <end position="19"/>
    </location>
</feature>
<feature type="region of interest" description="Disordered" evidence="5">
    <location>
        <begin position="1"/>
        <end position="24"/>
    </location>
</feature>
<comment type="function">
    <text evidence="4">Required for flagellar hook formation. May act as a scaffolding protein.</text>
</comment>
<keyword evidence="6" id="KW-0282">Flagellum</keyword>
<keyword evidence="3" id="KW-1005">Bacterial flagellum biogenesis</keyword>
<evidence type="ECO:0000313" key="7">
    <source>
        <dbReference type="Proteomes" id="UP001361239"/>
    </source>
</evidence>
<reference evidence="6 7" key="1">
    <citation type="submission" date="2024-03" db="EMBL/GenBank/DDBJ databases">
        <authorList>
            <person name="Jo J.-H."/>
        </authorList>
    </citation>
    <scope>NUCLEOTIDE SEQUENCE [LARGE SCALE GENOMIC DNA]</scope>
    <source>
        <strain evidence="6 7">PS1R-30</strain>
    </source>
</reference>
<accession>A0ABU8RWX9</accession>
<dbReference type="EMBL" id="JBBHJZ010000002">
    <property type="protein sequence ID" value="MEJ5977517.1"/>
    <property type="molecule type" value="Genomic_DNA"/>
</dbReference>
<gene>
    <name evidence="6" type="ORF">WG901_12780</name>
</gene>
<dbReference type="InterPro" id="IPR005648">
    <property type="entry name" value="FlgD"/>
</dbReference>
<dbReference type="Proteomes" id="UP001361239">
    <property type="component" value="Unassembled WGS sequence"/>
</dbReference>
<evidence type="ECO:0000313" key="6">
    <source>
        <dbReference type="EMBL" id="MEJ5977517.1"/>
    </source>
</evidence>
<comment type="similarity">
    <text evidence="1">Belongs to the FlgD family.</text>
</comment>
<keyword evidence="6" id="KW-0969">Cilium</keyword>
<protein>
    <recommendedName>
        <fullName evidence="2">Basal-body rod modification protein FlgD</fullName>
    </recommendedName>
</protein>
<keyword evidence="6" id="KW-0966">Cell projection</keyword>
<name>A0ABU8RWX9_9SPHN</name>
<evidence type="ECO:0000256" key="5">
    <source>
        <dbReference type="SAM" id="MobiDB-lite"/>
    </source>
</evidence>